<keyword evidence="4 7" id="KW-0812">Transmembrane</keyword>
<dbReference type="PANTHER" id="PTHR30221:SF1">
    <property type="entry name" value="SMALL-CONDUCTANCE MECHANOSENSITIVE CHANNEL"/>
    <property type="match status" value="1"/>
</dbReference>
<dbReference type="SUPFAM" id="SSF50182">
    <property type="entry name" value="Sm-like ribonucleoproteins"/>
    <property type="match status" value="1"/>
</dbReference>
<evidence type="ECO:0000256" key="3">
    <source>
        <dbReference type="ARBA" id="ARBA00022475"/>
    </source>
</evidence>
<evidence type="ECO:0000256" key="7">
    <source>
        <dbReference type="SAM" id="Phobius"/>
    </source>
</evidence>
<evidence type="ECO:0000256" key="5">
    <source>
        <dbReference type="ARBA" id="ARBA00022989"/>
    </source>
</evidence>
<dbReference type="Gene3D" id="2.30.30.60">
    <property type="match status" value="1"/>
</dbReference>
<evidence type="ECO:0000256" key="2">
    <source>
        <dbReference type="ARBA" id="ARBA00008017"/>
    </source>
</evidence>
<dbReference type="Pfam" id="PF00924">
    <property type="entry name" value="MS_channel_2nd"/>
    <property type="match status" value="1"/>
</dbReference>
<keyword evidence="5 7" id="KW-1133">Transmembrane helix</keyword>
<name>A0A250KGA5_9BACT</name>
<evidence type="ECO:0000259" key="9">
    <source>
        <dbReference type="Pfam" id="PF00924"/>
    </source>
</evidence>
<dbReference type="GO" id="GO:0008381">
    <property type="term" value="F:mechanosensitive monoatomic ion channel activity"/>
    <property type="evidence" value="ECO:0007669"/>
    <property type="project" value="InterPro"/>
</dbReference>
<keyword evidence="3" id="KW-1003">Cell membrane</keyword>
<feature type="transmembrane region" description="Helical" evidence="7">
    <location>
        <begin position="435"/>
        <end position="455"/>
    </location>
</feature>
<evidence type="ECO:0000259" key="10">
    <source>
        <dbReference type="Pfam" id="PF21082"/>
    </source>
</evidence>
<evidence type="ECO:0000256" key="4">
    <source>
        <dbReference type="ARBA" id="ARBA00022692"/>
    </source>
</evidence>
<dbReference type="InterPro" id="IPR011066">
    <property type="entry name" value="MscS_channel_C_sf"/>
</dbReference>
<feature type="transmembrane region" description="Helical" evidence="7">
    <location>
        <begin position="244"/>
        <end position="271"/>
    </location>
</feature>
<dbReference type="Proteomes" id="UP000267517">
    <property type="component" value="Chromosome I"/>
</dbReference>
<feature type="transmembrane region" description="Helical" evidence="7">
    <location>
        <begin position="571"/>
        <end position="593"/>
    </location>
</feature>
<evidence type="ECO:0000256" key="8">
    <source>
        <dbReference type="SAM" id="SignalP"/>
    </source>
</evidence>
<keyword evidence="6 7" id="KW-0472">Membrane</keyword>
<evidence type="ECO:0000256" key="1">
    <source>
        <dbReference type="ARBA" id="ARBA00004651"/>
    </source>
</evidence>
<dbReference type="Pfam" id="PF21082">
    <property type="entry name" value="MS_channel_3rd"/>
    <property type="match status" value="1"/>
</dbReference>
<feature type="transmembrane region" description="Helical" evidence="7">
    <location>
        <begin position="476"/>
        <end position="502"/>
    </location>
</feature>
<dbReference type="InterPro" id="IPR023408">
    <property type="entry name" value="MscS_beta-dom_sf"/>
</dbReference>
<dbReference type="InterPro" id="IPR010920">
    <property type="entry name" value="LSM_dom_sf"/>
</dbReference>
<comment type="similarity">
    <text evidence="2">Belongs to the MscS (TC 1.A.23) family.</text>
</comment>
<dbReference type="Gene3D" id="1.10.287.1260">
    <property type="match status" value="1"/>
</dbReference>
<feature type="chain" id="PRO_5013213503" evidence="8">
    <location>
        <begin position="22"/>
        <end position="787"/>
    </location>
</feature>
<dbReference type="SUPFAM" id="SSF82689">
    <property type="entry name" value="Mechanosensitive channel protein MscS (YggB), C-terminal domain"/>
    <property type="match status" value="1"/>
</dbReference>
<dbReference type="RefSeq" id="WP_120173922.1">
    <property type="nucleotide sequence ID" value="NZ_AP018049.1"/>
</dbReference>
<dbReference type="InterPro" id="IPR006685">
    <property type="entry name" value="MscS_channel_2nd"/>
</dbReference>
<accession>A0A250KGA5</accession>
<dbReference type="PANTHER" id="PTHR30221">
    <property type="entry name" value="SMALL-CONDUCTANCE MECHANOSENSITIVE CHANNEL"/>
    <property type="match status" value="1"/>
</dbReference>
<dbReference type="GO" id="GO:0005886">
    <property type="term" value="C:plasma membrane"/>
    <property type="evidence" value="ECO:0007669"/>
    <property type="project" value="UniProtKB-SubCell"/>
</dbReference>
<evidence type="ECO:0000313" key="11">
    <source>
        <dbReference type="EMBL" id="BBA28727.1"/>
    </source>
</evidence>
<comment type="subcellular location">
    <subcellularLocation>
        <location evidence="1">Cell membrane</location>
        <topology evidence="1">Multi-pass membrane protein</topology>
    </subcellularLocation>
</comment>
<dbReference type="InterPro" id="IPR049278">
    <property type="entry name" value="MS_channel_C"/>
</dbReference>
<feature type="domain" description="Mechanosensitive ion channel MscS C-terminal" evidence="10">
    <location>
        <begin position="691"/>
        <end position="772"/>
    </location>
</feature>
<feature type="transmembrane region" description="Helical" evidence="7">
    <location>
        <begin position="410"/>
        <end position="429"/>
    </location>
</feature>
<dbReference type="EMBL" id="AP018049">
    <property type="protein sequence ID" value="BBA28727.1"/>
    <property type="molecule type" value="Genomic_DNA"/>
</dbReference>
<dbReference type="SUPFAM" id="SSF82861">
    <property type="entry name" value="Mechanosensitive channel protein MscS (YggB), transmembrane region"/>
    <property type="match status" value="1"/>
</dbReference>
<feature type="transmembrane region" description="Helical" evidence="7">
    <location>
        <begin position="319"/>
        <end position="342"/>
    </location>
</feature>
<dbReference type="InterPro" id="IPR045275">
    <property type="entry name" value="MscS_archaea/bacteria_type"/>
</dbReference>
<feature type="transmembrane region" description="Helical" evidence="7">
    <location>
        <begin position="528"/>
        <end position="550"/>
    </location>
</feature>
<protein>
    <submittedName>
        <fullName evidence="11">Mechanosensitive ion channel protein MscS</fullName>
    </submittedName>
</protein>
<feature type="transmembrane region" description="Helical" evidence="7">
    <location>
        <begin position="354"/>
        <end position="372"/>
    </location>
</feature>
<feature type="signal peptide" evidence="8">
    <location>
        <begin position="1"/>
        <end position="21"/>
    </location>
</feature>
<dbReference type="InterPro" id="IPR011014">
    <property type="entry name" value="MscS_channel_TM-2"/>
</dbReference>
<gene>
    <name evidence="11" type="primary">mscS-2</name>
    <name evidence="11" type="ORF">PMEL1_00631</name>
</gene>
<dbReference type="AlphaFoldDB" id="A0A250KGA5"/>
<dbReference type="Gene3D" id="3.30.70.100">
    <property type="match status" value="1"/>
</dbReference>
<organism evidence="11 12">
    <name type="scientific">Prevotella melaninogenica</name>
    <dbReference type="NCBI Taxonomy" id="28132"/>
    <lineage>
        <taxon>Bacteria</taxon>
        <taxon>Pseudomonadati</taxon>
        <taxon>Bacteroidota</taxon>
        <taxon>Bacteroidia</taxon>
        <taxon>Bacteroidales</taxon>
        <taxon>Prevotellaceae</taxon>
        <taxon>Prevotella</taxon>
    </lineage>
</organism>
<feature type="domain" description="Mechanosensitive ion channel MscS" evidence="9">
    <location>
        <begin position="617"/>
        <end position="683"/>
    </location>
</feature>
<keyword evidence="8" id="KW-0732">Signal</keyword>
<evidence type="ECO:0000256" key="6">
    <source>
        <dbReference type="ARBA" id="ARBA00023136"/>
    </source>
</evidence>
<feature type="transmembrane region" description="Helical" evidence="7">
    <location>
        <begin position="378"/>
        <end position="398"/>
    </location>
</feature>
<reference evidence="11 12" key="1">
    <citation type="submission" date="2017-05" db="EMBL/GenBank/DDBJ databases">
        <title>whole genome sequence of Prevotella melaninogenica GAI 07411.</title>
        <authorList>
            <person name="Kondo Y."/>
            <person name="Hoshino T."/>
        </authorList>
    </citation>
    <scope>NUCLEOTIDE SEQUENCE [LARGE SCALE GENOMIC DNA]</scope>
    <source>
        <strain evidence="11 12">GAI 07411</strain>
    </source>
</reference>
<sequence>MRKKLFFITILLFILTLPASAVLQEDSLKNSLQVLRHELISQHIEQTKQLNNSRFITEQVTNQLKEIGDKSAQVSLMLYSQKTDNIFDLTYACQQASELWKDFQTKTRPFHDLITESNEEIARYDSLVNVLSTMYTIGLTPKMKTDRNVCLTLAVSIRRMLKERNDSYQEYIQYYKYSQQQLQALDAYAQKRYAEIQSGIFTNAGDNYFKFLKSVSFRISQMSTTLSEKYTPNTVIVSQWDVKWIITLFSMILIYGLIAIIINYLSIRFLVTRVMKTNRFEQKNQSFLAKRTCIIMLASVITFSIVLIIIRLFSPSNFVHMACSLLLEYTWMLAVIFASLLLRVEASQTHNAYRIYYPLIMIGFFVIAFRIVMLPSSVVTLLFTPLLLIATLWQARMIHKYHKLVPRYDLNFAYISQFVFIFSLVSAWIGYTLFAVQVIIWWSMQLACILTIAFFKDYLNQYREKHPIKKLSPYKVWFLRFIDIVLIPTTLVISFIIAIYWATDVFNLSGLTWNLFRTNFIDSDKIQISVYSIAVVIILWFIFNYLNLTIRDAIKLYLQRNDPSTAEARATMYINVLQVIVWGSWLLITLGLFKVSSTWLVVVTGGLSTGIGFAMKDILENIYYGISLMAGRIKIGDYIICDGIRGKVSSINYTSTVIDALDGSTIAFQNSQLFTKNYKNMTKNDGYEVGVIEVGVAYGTNVKEVRELLIDAIAKLGITNENKDIIVRLKSFDDSCITLKILVWLNVLTQGDDISVVMECIYDTLNNNGIEIPFPQREITIKHQHEI</sequence>
<proteinExistence type="inferred from homology"/>
<dbReference type="OrthoDB" id="9809206at2"/>
<feature type="transmembrane region" description="Helical" evidence="7">
    <location>
        <begin position="292"/>
        <end position="313"/>
    </location>
</feature>
<feature type="transmembrane region" description="Helical" evidence="7">
    <location>
        <begin position="599"/>
        <end position="619"/>
    </location>
</feature>
<evidence type="ECO:0000313" key="12">
    <source>
        <dbReference type="Proteomes" id="UP000267517"/>
    </source>
</evidence>